<feature type="region of interest" description="Disordered" evidence="1">
    <location>
        <begin position="52"/>
        <end position="73"/>
    </location>
</feature>
<dbReference type="AlphaFoldDB" id="A0A4Z2EDL8"/>
<name>A0A4Z2EDL8_9TELE</name>
<reference evidence="2 3" key="1">
    <citation type="submission" date="2019-03" db="EMBL/GenBank/DDBJ databases">
        <title>First draft genome of Liparis tanakae, snailfish: a comprehensive survey of snailfish specific genes.</title>
        <authorList>
            <person name="Kim W."/>
            <person name="Song I."/>
            <person name="Jeong J.-H."/>
            <person name="Kim D."/>
            <person name="Kim S."/>
            <person name="Ryu S."/>
            <person name="Song J.Y."/>
            <person name="Lee S.K."/>
        </authorList>
    </citation>
    <scope>NUCLEOTIDE SEQUENCE [LARGE SCALE GENOMIC DNA]</scope>
    <source>
        <tissue evidence="2">Muscle</tissue>
    </source>
</reference>
<dbReference type="EMBL" id="SRLO01009122">
    <property type="protein sequence ID" value="TNN26976.1"/>
    <property type="molecule type" value="Genomic_DNA"/>
</dbReference>
<accession>A0A4Z2EDL8</accession>
<dbReference type="Proteomes" id="UP000314294">
    <property type="component" value="Unassembled WGS sequence"/>
</dbReference>
<comment type="caution">
    <text evidence="2">The sequence shown here is derived from an EMBL/GenBank/DDBJ whole genome shotgun (WGS) entry which is preliminary data.</text>
</comment>
<proteinExistence type="predicted"/>
<organism evidence="2 3">
    <name type="scientific">Liparis tanakae</name>
    <name type="common">Tanaka's snailfish</name>
    <dbReference type="NCBI Taxonomy" id="230148"/>
    <lineage>
        <taxon>Eukaryota</taxon>
        <taxon>Metazoa</taxon>
        <taxon>Chordata</taxon>
        <taxon>Craniata</taxon>
        <taxon>Vertebrata</taxon>
        <taxon>Euteleostomi</taxon>
        <taxon>Actinopterygii</taxon>
        <taxon>Neopterygii</taxon>
        <taxon>Teleostei</taxon>
        <taxon>Neoteleostei</taxon>
        <taxon>Acanthomorphata</taxon>
        <taxon>Eupercaria</taxon>
        <taxon>Perciformes</taxon>
        <taxon>Cottioidei</taxon>
        <taxon>Cottales</taxon>
        <taxon>Liparidae</taxon>
        <taxon>Liparis</taxon>
    </lineage>
</organism>
<protein>
    <submittedName>
        <fullName evidence="2">Uncharacterized protein</fullName>
    </submittedName>
</protein>
<evidence type="ECO:0000313" key="2">
    <source>
        <dbReference type="EMBL" id="TNN26976.1"/>
    </source>
</evidence>
<gene>
    <name evidence="2" type="ORF">EYF80_062881</name>
</gene>
<evidence type="ECO:0000256" key="1">
    <source>
        <dbReference type="SAM" id="MobiDB-lite"/>
    </source>
</evidence>
<evidence type="ECO:0000313" key="3">
    <source>
        <dbReference type="Proteomes" id="UP000314294"/>
    </source>
</evidence>
<sequence length="73" mass="8037">MNDIPINPLLLLNRAGVPAAVQRQLQRVATRGRAIRSVATDGPMMMMMMLRSSSAPGRRSMRADRTTGPSSWK</sequence>
<keyword evidence="3" id="KW-1185">Reference proteome</keyword>